<dbReference type="EMBL" id="GBXM01001643">
    <property type="protein sequence ID" value="JAI06935.1"/>
    <property type="molecule type" value="Transcribed_RNA"/>
</dbReference>
<evidence type="ECO:0000313" key="1">
    <source>
        <dbReference type="EMBL" id="JAI06935.1"/>
    </source>
</evidence>
<sequence>MLLANMLHNSYIFQLKKKFIYSF</sequence>
<reference evidence="1" key="1">
    <citation type="submission" date="2014-11" db="EMBL/GenBank/DDBJ databases">
        <authorList>
            <person name="Amaro Gonzalez C."/>
        </authorList>
    </citation>
    <scope>NUCLEOTIDE SEQUENCE</scope>
</reference>
<accession>A0A0E9XWA4</accession>
<proteinExistence type="predicted"/>
<dbReference type="AlphaFoldDB" id="A0A0E9XWA4"/>
<name>A0A0E9XWA4_ANGAN</name>
<reference evidence="1" key="2">
    <citation type="journal article" date="2015" name="Fish Shellfish Immunol.">
        <title>Early steps in the European eel (Anguilla anguilla)-Vibrio vulnificus interaction in the gills: Role of the RtxA13 toxin.</title>
        <authorList>
            <person name="Callol A."/>
            <person name="Pajuelo D."/>
            <person name="Ebbesson L."/>
            <person name="Teles M."/>
            <person name="MacKenzie S."/>
            <person name="Amaro C."/>
        </authorList>
    </citation>
    <scope>NUCLEOTIDE SEQUENCE</scope>
</reference>
<protein>
    <submittedName>
        <fullName evidence="1">Uncharacterized protein</fullName>
    </submittedName>
</protein>
<organism evidence="1">
    <name type="scientific">Anguilla anguilla</name>
    <name type="common">European freshwater eel</name>
    <name type="synonym">Muraena anguilla</name>
    <dbReference type="NCBI Taxonomy" id="7936"/>
    <lineage>
        <taxon>Eukaryota</taxon>
        <taxon>Metazoa</taxon>
        <taxon>Chordata</taxon>
        <taxon>Craniata</taxon>
        <taxon>Vertebrata</taxon>
        <taxon>Euteleostomi</taxon>
        <taxon>Actinopterygii</taxon>
        <taxon>Neopterygii</taxon>
        <taxon>Teleostei</taxon>
        <taxon>Anguilliformes</taxon>
        <taxon>Anguillidae</taxon>
        <taxon>Anguilla</taxon>
    </lineage>
</organism>